<evidence type="ECO:0000313" key="3">
    <source>
        <dbReference type="EMBL" id="KAA0159643.1"/>
    </source>
</evidence>
<dbReference type="InterPro" id="IPR003591">
    <property type="entry name" value="Leu-rich_rpt_typical-subtyp"/>
</dbReference>
<evidence type="ECO:0008006" key="5">
    <source>
        <dbReference type="Google" id="ProtNLM"/>
    </source>
</evidence>
<dbReference type="SMART" id="SM00364">
    <property type="entry name" value="LRR_BAC"/>
    <property type="match status" value="5"/>
</dbReference>
<proteinExistence type="predicted"/>
<organism evidence="3 4">
    <name type="scientific">Cafeteria roenbergensis</name>
    <name type="common">Marine flagellate</name>
    <dbReference type="NCBI Taxonomy" id="33653"/>
    <lineage>
        <taxon>Eukaryota</taxon>
        <taxon>Sar</taxon>
        <taxon>Stramenopiles</taxon>
        <taxon>Bigyra</taxon>
        <taxon>Opalozoa</taxon>
        <taxon>Bicosoecida</taxon>
        <taxon>Cafeteriaceae</taxon>
        <taxon>Cafeteria</taxon>
    </lineage>
</organism>
<evidence type="ECO:0000313" key="4">
    <source>
        <dbReference type="Proteomes" id="UP000325113"/>
    </source>
</evidence>
<dbReference type="PANTHER" id="PTHR48051">
    <property type="match status" value="1"/>
</dbReference>
<evidence type="ECO:0000256" key="1">
    <source>
        <dbReference type="ARBA" id="ARBA00022614"/>
    </source>
</evidence>
<dbReference type="InterPro" id="IPR050216">
    <property type="entry name" value="LRR_domain-containing"/>
</dbReference>
<comment type="caution">
    <text evidence="3">The sequence shown here is derived from an EMBL/GenBank/DDBJ whole genome shotgun (WGS) entry which is preliminary data.</text>
</comment>
<dbReference type="Gene3D" id="3.80.10.10">
    <property type="entry name" value="Ribonuclease Inhibitor"/>
    <property type="match status" value="2"/>
</dbReference>
<reference evidence="3 4" key="1">
    <citation type="submission" date="2019-07" db="EMBL/GenBank/DDBJ databases">
        <title>Genomes of Cafeteria roenbergensis.</title>
        <authorList>
            <person name="Fischer M.G."/>
            <person name="Hackl T."/>
            <person name="Roman M."/>
        </authorList>
    </citation>
    <scope>NUCLEOTIDE SEQUENCE [LARGE SCALE GENOMIC DNA]</scope>
    <source>
        <strain evidence="3 4">Cflag</strain>
    </source>
</reference>
<dbReference type="AlphaFoldDB" id="A0A5A8D2J5"/>
<dbReference type="PROSITE" id="PS51450">
    <property type="entry name" value="LRR"/>
    <property type="match status" value="2"/>
</dbReference>
<dbReference type="PANTHER" id="PTHR48051:SF1">
    <property type="entry name" value="RAS SUPPRESSOR PROTEIN 1"/>
    <property type="match status" value="1"/>
</dbReference>
<dbReference type="Proteomes" id="UP000325113">
    <property type="component" value="Unassembled WGS sequence"/>
</dbReference>
<gene>
    <name evidence="3" type="ORF">FNF31_04719</name>
</gene>
<sequence length="374" mass="41015">MGCSSSRQVGADSSLHPVVAERIRDPKGVVDLTQPEDGRGAPAFPALEAFPMPVLRQTAVTELRLTRNDLTSLPDAISALVNLRILDVAENRLATLPGSIGALYKLEELDASENEITELPSEMGTLRLLRRLIMYKNRMTQLPSELCTCEALEEVNFFNNKLIRVPPSLERLEKLDNVNFGGNRLKTFLKPAAWKNATRLALMSNTIVTLPSFEGMTNLRQLQLGQTVIDELPKLGHMPKLQLLDASRSCLVSLPAELGSLPDLRSLAASDNKLVAIPPQLGASRTLTTLNLANNSITVIPDELGNCESLKVLLMRKNKLSAVPGALLRLGKIERIDVELNPLEFRDAETKETLRALRAVCVDKKGFCKAPPGF</sequence>
<dbReference type="Pfam" id="PF13855">
    <property type="entry name" value="LRR_8"/>
    <property type="match status" value="2"/>
</dbReference>
<name>A0A5A8D2J5_CAFRO</name>
<dbReference type="SMART" id="SM00369">
    <property type="entry name" value="LRR_TYP"/>
    <property type="match status" value="9"/>
</dbReference>
<dbReference type="InterPro" id="IPR001611">
    <property type="entry name" value="Leu-rich_rpt"/>
</dbReference>
<dbReference type="InterPro" id="IPR032675">
    <property type="entry name" value="LRR_dom_sf"/>
</dbReference>
<evidence type="ECO:0000256" key="2">
    <source>
        <dbReference type="ARBA" id="ARBA00022737"/>
    </source>
</evidence>
<dbReference type="SUPFAM" id="SSF52058">
    <property type="entry name" value="L domain-like"/>
    <property type="match status" value="1"/>
</dbReference>
<protein>
    <recommendedName>
        <fullName evidence="5">Leucine-rich repeat-containing protein 40</fullName>
    </recommendedName>
</protein>
<keyword evidence="2" id="KW-0677">Repeat</keyword>
<accession>A0A5A8D2J5</accession>
<dbReference type="EMBL" id="VLTM01000051">
    <property type="protein sequence ID" value="KAA0159643.1"/>
    <property type="molecule type" value="Genomic_DNA"/>
</dbReference>
<dbReference type="GO" id="GO:0005737">
    <property type="term" value="C:cytoplasm"/>
    <property type="evidence" value="ECO:0007669"/>
    <property type="project" value="TreeGrafter"/>
</dbReference>
<keyword evidence="1" id="KW-0433">Leucine-rich repeat</keyword>